<evidence type="ECO:0000313" key="2">
    <source>
        <dbReference type="Proteomes" id="UP001162131"/>
    </source>
</evidence>
<comment type="caution">
    <text evidence="1">The sequence shown here is derived from an EMBL/GenBank/DDBJ whole genome shotgun (WGS) entry which is preliminary data.</text>
</comment>
<dbReference type="EMBL" id="CAJZBQ010000004">
    <property type="protein sequence ID" value="CAG9311652.1"/>
    <property type="molecule type" value="Genomic_DNA"/>
</dbReference>
<dbReference type="AlphaFoldDB" id="A0AAU9IDW4"/>
<protein>
    <submittedName>
        <fullName evidence="1">Uncharacterized protein</fullName>
    </submittedName>
</protein>
<organism evidence="1 2">
    <name type="scientific">Blepharisma stoltei</name>
    <dbReference type="NCBI Taxonomy" id="1481888"/>
    <lineage>
        <taxon>Eukaryota</taxon>
        <taxon>Sar</taxon>
        <taxon>Alveolata</taxon>
        <taxon>Ciliophora</taxon>
        <taxon>Postciliodesmatophora</taxon>
        <taxon>Heterotrichea</taxon>
        <taxon>Heterotrichida</taxon>
        <taxon>Blepharismidae</taxon>
        <taxon>Blepharisma</taxon>
    </lineage>
</organism>
<name>A0AAU9IDW4_9CILI</name>
<sequence length="250" mass="29050">MNTNLMIHEKRNCASPQHFFPQNPSSLKHTFSQLSLAKSHKAHKDNLIRRYNSIIGKLSSKSKSYLLKSNQPSNLGKEYRSKTLTQRIKSKFEDPTGSTKDPCWEISSIENEMSHDFILENELEIELNEKKTSKHINSLWSPIASKSKFQEFNKKRARIVSGIQEAMNDEKYSRGKKFSLQYDTLQSIKSPIRQNREGDRWNVDFYKSTNFRASPVRIRKLLTYQSIKDPVFKSTAFSSDYCASPKVTQR</sequence>
<proteinExistence type="predicted"/>
<evidence type="ECO:0000313" key="1">
    <source>
        <dbReference type="EMBL" id="CAG9311652.1"/>
    </source>
</evidence>
<dbReference type="Proteomes" id="UP001162131">
    <property type="component" value="Unassembled WGS sequence"/>
</dbReference>
<reference evidence="1" key="1">
    <citation type="submission" date="2021-09" db="EMBL/GenBank/DDBJ databases">
        <authorList>
            <consortium name="AG Swart"/>
            <person name="Singh M."/>
            <person name="Singh A."/>
            <person name="Seah K."/>
            <person name="Emmerich C."/>
        </authorList>
    </citation>
    <scope>NUCLEOTIDE SEQUENCE</scope>
    <source>
        <strain evidence="1">ATCC30299</strain>
    </source>
</reference>
<accession>A0AAU9IDW4</accession>
<gene>
    <name evidence="1" type="ORF">BSTOLATCC_MIC3938</name>
</gene>
<keyword evidence="2" id="KW-1185">Reference proteome</keyword>